<evidence type="ECO:0000256" key="1">
    <source>
        <dbReference type="SAM" id="MobiDB-lite"/>
    </source>
</evidence>
<proteinExistence type="predicted"/>
<feature type="compositionally biased region" description="Low complexity" evidence="1">
    <location>
        <begin position="147"/>
        <end position="164"/>
    </location>
</feature>
<comment type="caution">
    <text evidence="3">The sequence shown here is derived from an EMBL/GenBank/DDBJ whole genome shotgun (WGS) entry which is preliminary data.</text>
</comment>
<name>A0ABS4U3J2_9PSEU</name>
<feature type="region of interest" description="Disordered" evidence="1">
    <location>
        <begin position="131"/>
        <end position="184"/>
    </location>
</feature>
<evidence type="ECO:0000259" key="2">
    <source>
        <dbReference type="Pfam" id="PF24201"/>
    </source>
</evidence>
<evidence type="ECO:0000313" key="4">
    <source>
        <dbReference type="Proteomes" id="UP001519332"/>
    </source>
</evidence>
<protein>
    <recommendedName>
        <fullName evidence="2">DUF7426 domain-containing protein</fullName>
    </recommendedName>
</protein>
<feature type="domain" description="DUF7426" evidence="2">
    <location>
        <begin position="17"/>
        <end position="152"/>
    </location>
</feature>
<dbReference type="RefSeq" id="WP_209647838.1">
    <property type="nucleotide sequence ID" value="NZ_JAGINW010000001.1"/>
</dbReference>
<evidence type="ECO:0000313" key="3">
    <source>
        <dbReference type="EMBL" id="MBP2331221.1"/>
    </source>
</evidence>
<keyword evidence="4" id="KW-1185">Reference proteome</keyword>
<dbReference type="EMBL" id="JAGINW010000001">
    <property type="protein sequence ID" value="MBP2331221.1"/>
    <property type="molecule type" value="Genomic_DNA"/>
</dbReference>
<organism evidence="3 4">
    <name type="scientific">Kibdelosporangium banguiense</name>
    <dbReference type="NCBI Taxonomy" id="1365924"/>
    <lineage>
        <taxon>Bacteria</taxon>
        <taxon>Bacillati</taxon>
        <taxon>Actinomycetota</taxon>
        <taxon>Actinomycetes</taxon>
        <taxon>Pseudonocardiales</taxon>
        <taxon>Pseudonocardiaceae</taxon>
        <taxon>Kibdelosporangium</taxon>
    </lineage>
</organism>
<dbReference type="Pfam" id="PF24201">
    <property type="entry name" value="DUF7426"/>
    <property type="match status" value="1"/>
</dbReference>
<accession>A0ABS4U3J2</accession>
<gene>
    <name evidence="3" type="ORF">JOF56_011606</name>
</gene>
<reference evidence="3 4" key="1">
    <citation type="submission" date="2021-03" db="EMBL/GenBank/DDBJ databases">
        <title>Sequencing the genomes of 1000 actinobacteria strains.</title>
        <authorList>
            <person name="Klenk H.-P."/>
        </authorList>
    </citation>
    <scope>NUCLEOTIDE SEQUENCE [LARGE SCALE GENOMIC DNA]</scope>
    <source>
        <strain evidence="3 4">DSM 46670</strain>
    </source>
</reference>
<dbReference type="InterPro" id="IPR055849">
    <property type="entry name" value="DUF7426"/>
</dbReference>
<dbReference type="Proteomes" id="UP001519332">
    <property type="component" value="Unassembled WGS sequence"/>
</dbReference>
<sequence length="184" mass="20399">MTTFPPLRRLQSEIDGATLDLPLRGKVYSFPMALPIRLGLKMTILQEEARRLEQAKKDGVEYEVKDEAREWIEDTRMHELFRELIGETMVARLTADGATWPELIHIGQTLFVFHQSGLEAALFVWQSGEDDEAAEGDARPPARKPATRSGSSRQTTSRTSSTRQKPAATKGARSGGATSSKRGS</sequence>